<evidence type="ECO:0000313" key="7">
    <source>
        <dbReference type="Proteomes" id="UP000295724"/>
    </source>
</evidence>
<dbReference type="GO" id="GO:0005524">
    <property type="term" value="F:ATP binding"/>
    <property type="evidence" value="ECO:0007669"/>
    <property type="project" value="UniProtKB-KW"/>
</dbReference>
<dbReference type="Pfam" id="PF00069">
    <property type="entry name" value="Pkinase"/>
    <property type="match status" value="1"/>
</dbReference>
<keyword evidence="3 6" id="KW-0418">Kinase</keyword>
<protein>
    <submittedName>
        <fullName evidence="6">Serine/threonine protein kinase</fullName>
    </submittedName>
</protein>
<dbReference type="Gene3D" id="1.25.40.10">
    <property type="entry name" value="Tetratricopeptide repeat domain"/>
    <property type="match status" value="2"/>
</dbReference>
<dbReference type="Proteomes" id="UP000295724">
    <property type="component" value="Unassembled WGS sequence"/>
</dbReference>
<dbReference type="InterPro" id="IPR011990">
    <property type="entry name" value="TPR-like_helical_dom_sf"/>
</dbReference>
<evidence type="ECO:0000259" key="5">
    <source>
        <dbReference type="PROSITE" id="PS50011"/>
    </source>
</evidence>
<evidence type="ECO:0000256" key="3">
    <source>
        <dbReference type="ARBA" id="ARBA00022777"/>
    </source>
</evidence>
<dbReference type="RefSeq" id="WP_162846813.1">
    <property type="nucleotide sequence ID" value="NZ_NIHB01000001.1"/>
</dbReference>
<keyword evidence="7" id="KW-1185">Reference proteome</keyword>
<dbReference type="Gene3D" id="3.30.200.20">
    <property type="entry name" value="Phosphorylase Kinase, domain 1"/>
    <property type="match status" value="1"/>
</dbReference>
<dbReference type="AlphaFoldDB" id="A0A4R6XVL7"/>
<evidence type="ECO:0000256" key="2">
    <source>
        <dbReference type="ARBA" id="ARBA00022741"/>
    </source>
</evidence>
<evidence type="ECO:0000256" key="4">
    <source>
        <dbReference type="ARBA" id="ARBA00022840"/>
    </source>
</evidence>
<dbReference type="InterPro" id="IPR000719">
    <property type="entry name" value="Prot_kinase_dom"/>
</dbReference>
<proteinExistence type="predicted"/>
<dbReference type="InterPro" id="IPR011009">
    <property type="entry name" value="Kinase-like_dom_sf"/>
</dbReference>
<evidence type="ECO:0000313" key="6">
    <source>
        <dbReference type="EMBL" id="TDR20508.1"/>
    </source>
</evidence>
<dbReference type="SUPFAM" id="SSF56112">
    <property type="entry name" value="Protein kinase-like (PK-like)"/>
    <property type="match status" value="1"/>
</dbReference>
<dbReference type="SMART" id="SM00220">
    <property type="entry name" value="S_TKc"/>
    <property type="match status" value="1"/>
</dbReference>
<dbReference type="PROSITE" id="PS00108">
    <property type="entry name" value="PROTEIN_KINASE_ST"/>
    <property type="match status" value="1"/>
</dbReference>
<keyword evidence="4" id="KW-0067">ATP-binding</keyword>
<dbReference type="PANTHER" id="PTHR43289:SF6">
    <property type="entry name" value="SERINE_THREONINE-PROTEIN KINASE NEKL-3"/>
    <property type="match status" value="1"/>
</dbReference>
<sequence length="1031" mass="116850">MNDATEQALLKQALMLDIKERTLFLDAISDPKLKQKIEYLLQDDTELTAFMIGTAAGSNSLKQPNIQDLKPGDKIQRILIIKLIAKGGMGSVYLAYDERLKRNVAVKTIRAELTQNASSRQRFEQEAQILSQINHPSICQIYDYIEADHGDLLVLELVQGKTLKHHDLPYDQLLDALIQIASALCAAHEKGVIHRDLKPDNIMLTADGKIKVLDFGIAKSQGHKRSHEAENNIGLIDEPISQNITKLGSLMGTLVYMSPEQASTLPITEASDLYSFGIIMQELLTGTAAYRLENTEDLRNQVINATPIAAESLSKDFQELILALTQKLPTSRPTAQQVLHRLQQIKNKPEELKLKKRNAAFVSLIVLLLVFVWWQWDRFKQKESKINWITETKEQIDINQKQLTQVYSLPKHDITNSKLKISQRQKLISERIHANPALAEHEKNKLLGESYFAIAEYADAVKYFQAAWDLGDQTSEMALDLARAHDLLYWQYAYHLTVEGLSEFEQQRLLDINKAHLEKARWYYQFDGENKEPQSSLIKAHSLFFSGEYQQALDALDKATAAKEGDYLVFEFEGRIYRTLYNQLISDGETDKAMQHLRLAENAFKQAISYGRSYPQPYASLCHVQQLYIENAIYRTGEDPTAFYHQAAADCKQLMDINPRDSYAFNSMATNAYRLAEWMNRNGIDATDMLAEALMWNQQSMELNPDAIAYETKAIIHDIMALKKQESGQNPLADIALALKAYDKVLALDPSRISKTTGNICYAMVVKFQHLLAHGQPMFDDLAMIDELLQREQASPYKKDTHYSSLYGNLGYVYLLAAYSHRQHNQPVEPWVNQSLSAYQHSIDASKSNPFAFAGMADNQVLLAEMALASGQDTGPIIEEATKRVKQSLAISQGFYWPILTQGNIEKLKARDAINKELDPIPYINTGHEYFKHSIGINPKYAPTHVFHAELYYLEMQAVNHKQQQSAFDQAVAAINQALAIDENIAEAWLLKAKLLEFALEHQIKHTAIHLSHQQLMDKAQAINPMALLSL</sequence>
<dbReference type="PANTHER" id="PTHR43289">
    <property type="entry name" value="MITOGEN-ACTIVATED PROTEIN KINASE KINASE KINASE 20-RELATED"/>
    <property type="match status" value="1"/>
</dbReference>
<keyword evidence="1" id="KW-0808">Transferase</keyword>
<dbReference type="SUPFAM" id="SSF48452">
    <property type="entry name" value="TPR-like"/>
    <property type="match status" value="2"/>
</dbReference>
<reference evidence="6 7" key="1">
    <citation type="submission" date="2019-03" db="EMBL/GenBank/DDBJ databases">
        <title>Genomic Encyclopedia of Type Strains, Phase IV (KMG-IV): sequencing the most valuable type-strain genomes for metagenomic binning, comparative biology and taxonomic classification.</title>
        <authorList>
            <person name="Goeker M."/>
        </authorList>
    </citation>
    <scope>NUCLEOTIDE SEQUENCE [LARGE SCALE GENOMIC DNA]</scope>
    <source>
        <strain evidence="6 7">DSM 25488</strain>
    </source>
</reference>
<name>A0A4R6XVL7_9GAMM</name>
<comment type="caution">
    <text evidence="6">The sequence shown here is derived from an EMBL/GenBank/DDBJ whole genome shotgun (WGS) entry which is preliminary data.</text>
</comment>
<gene>
    <name evidence="6" type="ORF">C8D91_1482</name>
</gene>
<keyword evidence="6" id="KW-0723">Serine/threonine-protein kinase</keyword>
<feature type="domain" description="Protein kinase" evidence="5">
    <location>
        <begin position="78"/>
        <end position="343"/>
    </location>
</feature>
<organism evidence="6 7">
    <name type="scientific">Marinicella litoralis</name>
    <dbReference type="NCBI Taxonomy" id="644220"/>
    <lineage>
        <taxon>Bacteria</taxon>
        <taxon>Pseudomonadati</taxon>
        <taxon>Pseudomonadota</taxon>
        <taxon>Gammaproteobacteria</taxon>
        <taxon>Lysobacterales</taxon>
        <taxon>Marinicellaceae</taxon>
        <taxon>Marinicella</taxon>
    </lineage>
</organism>
<dbReference type="PROSITE" id="PS50011">
    <property type="entry name" value="PROTEIN_KINASE_DOM"/>
    <property type="match status" value="1"/>
</dbReference>
<accession>A0A4R6XVL7</accession>
<keyword evidence="2" id="KW-0547">Nucleotide-binding</keyword>
<dbReference type="InterPro" id="IPR008271">
    <property type="entry name" value="Ser/Thr_kinase_AS"/>
</dbReference>
<dbReference type="EMBL" id="SNZB01000003">
    <property type="protein sequence ID" value="TDR20508.1"/>
    <property type="molecule type" value="Genomic_DNA"/>
</dbReference>
<dbReference type="Gene3D" id="1.10.510.10">
    <property type="entry name" value="Transferase(Phosphotransferase) domain 1"/>
    <property type="match status" value="1"/>
</dbReference>
<evidence type="ECO:0000256" key="1">
    <source>
        <dbReference type="ARBA" id="ARBA00022679"/>
    </source>
</evidence>
<dbReference type="CDD" id="cd14014">
    <property type="entry name" value="STKc_PknB_like"/>
    <property type="match status" value="1"/>
</dbReference>
<dbReference type="GO" id="GO:0004674">
    <property type="term" value="F:protein serine/threonine kinase activity"/>
    <property type="evidence" value="ECO:0007669"/>
    <property type="project" value="UniProtKB-KW"/>
</dbReference>